<dbReference type="AlphaFoldDB" id="A0A2N6L7P4"/>
<organism evidence="2 3">
    <name type="scientific">Fischerella thermalis CCMEE 5318</name>
    <dbReference type="NCBI Taxonomy" id="2019666"/>
    <lineage>
        <taxon>Bacteria</taxon>
        <taxon>Bacillati</taxon>
        <taxon>Cyanobacteriota</taxon>
        <taxon>Cyanophyceae</taxon>
        <taxon>Nostocales</taxon>
        <taxon>Hapalosiphonaceae</taxon>
        <taxon>Fischerella</taxon>
    </lineage>
</organism>
<dbReference type="RefSeq" id="WP_102183157.1">
    <property type="nucleotide sequence ID" value="NZ_NMQE01000727.1"/>
</dbReference>
<dbReference type="Proteomes" id="UP000235081">
    <property type="component" value="Unassembled WGS sequence"/>
</dbReference>
<evidence type="ECO:0000313" key="2">
    <source>
        <dbReference type="EMBL" id="PMB18127.1"/>
    </source>
</evidence>
<evidence type="ECO:0000313" key="3">
    <source>
        <dbReference type="Proteomes" id="UP000235081"/>
    </source>
</evidence>
<accession>A0A2N6L7P4</accession>
<protein>
    <submittedName>
        <fullName evidence="2">Uncharacterized protein</fullName>
    </submittedName>
</protein>
<sequence>MTQIFDPQVALKVQKAIRQAEDDLVIAIETALDNCEYKTEGKEKLEESQFNNLLRVADTTDSPEVIKNFICYQVGRDEKWGRCKNSLAARIIQDIDILKTRANKIVADNPGADLKYIWIQLIRRYIGYGSRYLKYLNEVKGKPNLSVVAPRNSEGNRDAADAINKNGN</sequence>
<comment type="caution">
    <text evidence="2">The sequence shown here is derived from an EMBL/GenBank/DDBJ whole genome shotgun (WGS) entry which is preliminary data.</text>
</comment>
<proteinExistence type="predicted"/>
<evidence type="ECO:0000256" key="1">
    <source>
        <dbReference type="SAM" id="MobiDB-lite"/>
    </source>
</evidence>
<reference evidence="2 3" key="1">
    <citation type="submission" date="2017-07" db="EMBL/GenBank/DDBJ databases">
        <title>Genomes of Fischerella (Mastigocladus) sp. strains.</title>
        <authorList>
            <person name="Miller S.R."/>
        </authorList>
    </citation>
    <scope>NUCLEOTIDE SEQUENCE [LARGE SCALE GENOMIC DNA]</scope>
    <source>
        <strain evidence="2 3">CCMEE 5318</strain>
    </source>
</reference>
<gene>
    <name evidence="2" type="ORF">CEN46_21885</name>
</gene>
<feature type="region of interest" description="Disordered" evidence="1">
    <location>
        <begin position="147"/>
        <end position="168"/>
    </location>
</feature>
<name>A0A2N6L7P4_9CYAN</name>
<dbReference type="EMBL" id="NMQE01000727">
    <property type="protein sequence ID" value="PMB18127.1"/>
    <property type="molecule type" value="Genomic_DNA"/>
</dbReference>